<sequence length="108" mass="11404">MEVVATESPPLAAVIVSGTLANTQPVYHQSLPSLPPPRSPTLPPTCATASVTGAAMSRFICISFLSKNRSSCSTVSELFPFNIMGISRGLAMIMLPAITIDEKSRGLR</sequence>
<dbReference type="Proteomes" id="UP001372338">
    <property type="component" value="Unassembled WGS sequence"/>
</dbReference>
<evidence type="ECO:0000313" key="1">
    <source>
        <dbReference type="EMBL" id="KAK7268988.1"/>
    </source>
</evidence>
<gene>
    <name evidence="1" type="ORF">RIF29_21702</name>
</gene>
<dbReference type="AlphaFoldDB" id="A0AAN9I661"/>
<proteinExistence type="predicted"/>
<accession>A0AAN9I661</accession>
<evidence type="ECO:0000313" key="2">
    <source>
        <dbReference type="Proteomes" id="UP001372338"/>
    </source>
</evidence>
<reference evidence="1 2" key="1">
    <citation type="submission" date="2024-01" db="EMBL/GenBank/DDBJ databases">
        <title>The genomes of 5 underutilized Papilionoideae crops provide insights into root nodulation and disease resistanc.</title>
        <authorList>
            <person name="Yuan L."/>
        </authorList>
    </citation>
    <scope>NUCLEOTIDE SEQUENCE [LARGE SCALE GENOMIC DNA]</scope>
    <source>
        <strain evidence="1">ZHUSHIDOU_FW_LH</strain>
        <tissue evidence="1">Leaf</tissue>
    </source>
</reference>
<organism evidence="1 2">
    <name type="scientific">Crotalaria pallida</name>
    <name type="common">Smooth rattlebox</name>
    <name type="synonym">Crotalaria striata</name>
    <dbReference type="NCBI Taxonomy" id="3830"/>
    <lineage>
        <taxon>Eukaryota</taxon>
        <taxon>Viridiplantae</taxon>
        <taxon>Streptophyta</taxon>
        <taxon>Embryophyta</taxon>
        <taxon>Tracheophyta</taxon>
        <taxon>Spermatophyta</taxon>
        <taxon>Magnoliopsida</taxon>
        <taxon>eudicotyledons</taxon>
        <taxon>Gunneridae</taxon>
        <taxon>Pentapetalae</taxon>
        <taxon>rosids</taxon>
        <taxon>fabids</taxon>
        <taxon>Fabales</taxon>
        <taxon>Fabaceae</taxon>
        <taxon>Papilionoideae</taxon>
        <taxon>50 kb inversion clade</taxon>
        <taxon>genistoids sensu lato</taxon>
        <taxon>core genistoids</taxon>
        <taxon>Crotalarieae</taxon>
        <taxon>Crotalaria</taxon>
    </lineage>
</organism>
<comment type="caution">
    <text evidence="1">The sequence shown here is derived from an EMBL/GenBank/DDBJ whole genome shotgun (WGS) entry which is preliminary data.</text>
</comment>
<keyword evidence="2" id="KW-1185">Reference proteome</keyword>
<name>A0AAN9I661_CROPI</name>
<protein>
    <submittedName>
        <fullName evidence="1">Uncharacterized protein</fullName>
    </submittedName>
</protein>
<dbReference type="EMBL" id="JAYWIO010000004">
    <property type="protein sequence ID" value="KAK7268988.1"/>
    <property type="molecule type" value="Genomic_DNA"/>
</dbReference>